<reference evidence="5 6" key="1">
    <citation type="journal article" date="2023" name="bioRxiv">
        <title>Genome report: Whole genome sequence and annotation of Penstemon davidsonii.</title>
        <authorList>
            <person name="Ostevik K.L."/>
            <person name="Alabady M."/>
            <person name="Zhang M."/>
            <person name="Rausher M.D."/>
        </authorList>
    </citation>
    <scope>NUCLEOTIDE SEQUENCE [LARGE SCALE GENOMIC DNA]</scope>
    <source>
        <strain evidence="5">DNT005</strain>
        <tissue evidence="5">Whole leaf</tissue>
    </source>
</reference>
<dbReference type="Pfam" id="PF00201">
    <property type="entry name" value="UDPGT"/>
    <property type="match status" value="1"/>
</dbReference>
<keyword evidence="3" id="KW-0328">Glycosyltransferase</keyword>
<dbReference type="CDD" id="cd03784">
    <property type="entry name" value="GT1_Gtf-like"/>
    <property type="match status" value="1"/>
</dbReference>
<gene>
    <name evidence="5" type="ORF">RD792_011963</name>
</gene>
<dbReference type="PANTHER" id="PTHR11926">
    <property type="entry name" value="GLUCOSYL/GLUCURONOSYL TRANSFERASES"/>
    <property type="match status" value="1"/>
</dbReference>
<dbReference type="SUPFAM" id="SSF53756">
    <property type="entry name" value="UDP-Glycosyltransferase/glycogen phosphorylase"/>
    <property type="match status" value="1"/>
</dbReference>
<protein>
    <recommendedName>
        <fullName evidence="4">Glycosyltransferase</fullName>
        <ecNumber evidence="4">2.4.1.-</ecNumber>
    </recommendedName>
</protein>
<evidence type="ECO:0000256" key="3">
    <source>
        <dbReference type="RuleBase" id="RU003718"/>
    </source>
</evidence>
<organism evidence="5 6">
    <name type="scientific">Penstemon davidsonii</name>
    <dbReference type="NCBI Taxonomy" id="160366"/>
    <lineage>
        <taxon>Eukaryota</taxon>
        <taxon>Viridiplantae</taxon>
        <taxon>Streptophyta</taxon>
        <taxon>Embryophyta</taxon>
        <taxon>Tracheophyta</taxon>
        <taxon>Spermatophyta</taxon>
        <taxon>Magnoliopsida</taxon>
        <taxon>eudicotyledons</taxon>
        <taxon>Gunneridae</taxon>
        <taxon>Pentapetalae</taxon>
        <taxon>asterids</taxon>
        <taxon>lamiids</taxon>
        <taxon>Lamiales</taxon>
        <taxon>Plantaginaceae</taxon>
        <taxon>Cheloneae</taxon>
        <taxon>Penstemon</taxon>
    </lineage>
</organism>
<dbReference type="Proteomes" id="UP001291926">
    <property type="component" value="Unassembled WGS sequence"/>
</dbReference>
<comment type="similarity">
    <text evidence="1 3">Belongs to the UDP-glycosyltransferase family.</text>
</comment>
<sequence>MERQKNPHAIMIALPYQGHITPFINLSIKLASKNFSITFVHLEFIHHKLSQNNTKTKDDLFSEARESGLDIRYTTISDGFPLEFDRDLHLDEYWDAMLRDFPARVDEFVGEVIKSDPNSVHFLVTDTLFTWPATIAKKYDLINVSFWTEPALVFSLSYHIHFLKENGHFPCKDNIEEVINYLPGVESLSTMDLMPYLKESGLSTIVHKIVLKAFDEVKKSDFILHNTLYEFESKTLSALTKIQPNYAIGPINFSRHITNTVTKSLRSESDCTNWLNSKSPGSVLYISFGSFIQTSKHVIEEIAYGLLLSDVNFIWIVREDSVNSDDSDVFPDGFRDEINEKGLVITWCDQIKILSSPAIGGFLTHCGWNSVLESMWCGVPMICYPLKYDQPVNRKLVVDDWKIGVNLCDGKLIDRKEVAEKIGSLMSGVNSEGLRKESKKVQGILQNAMEVGGSFEKNFNQFVEDLKAKL</sequence>
<keyword evidence="6" id="KW-1185">Reference proteome</keyword>
<evidence type="ECO:0000313" key="6">
    <source>
        <dbReference type="Proteomes" id="UP001291926"/>
    </source>
</evidence>
<proteinExistence type="inferred from homology"/>
<comment type="caution">
    <text evidence="5">The sequence shown here is derived from an EMBL/GenBank/DDBJ whole genome shotgun (WGS) entry which is preliminary data.</text>
</comment>
<evidence type="ECO:0000256" key="2">
    <source>
        <dbReference type="ARBA" id="ARBA00022679"/>
    </source>
</evidence>
<dbReference type="InterPro" id="IPR002213">
    <property type="entry name" value="UDP_glucos_trans"/>
</dbReference>
<name>A0ABR0CVI8_9LAMI</name>
<dbReference type="PROSITE" id="PS00375">
    <property type="entry name" value="UDPGT"/>
    <property type="match status" value="1"/>
</dbReference>
<dbReference type="Gene3D" id="3.40.50.2000">
    <property type="entry name" value="Glycogen Phosphorylase B"/>
    <property type="match status" value="2"/>
</dbReference>
<dbReference type="EC" id="2.4.1.-" evidence="4"/>
<dbReference type="EMBL" id="JAYDYQ010002685">
    <property type="protein sequence ID" value="KAK4481092.1"/>
    <property type="molecule type" value="Genomic_DNA"/>
</dbReference>
<evidence type="ECO:0000313" key="5">
    <source>
        <dbReference type="EMBL" id="KAK4481092.1"/>
    </source>
</evidence>
<dbReference type="InterPro" id="IPR035595">
    <property type="entry name" value="UDP_glycos_trans_CS"/>
</dbReference>
<accession>A0ABR0CVI8</accession>
<dbReference type="PANTHER" id="PTHR11926:SF774">
    <property type="entry name" value="UDP-GLYCOSYLTRANSFERASE 85A1-RELATED"/>
    <property type="match status" value="1"/>
</dbReference>
<keyword evidence="2 3" id="KW-0808">Transferase</keyword>
<evidence type="ECO:0000256" key="4">
    <source>
        <dbReference type="RuleBase" id="RU362057"/>
    </source>
</evidence>
<evidence type="ECO:0000256" key="1">
    <source>
        <dbReference type="ARBA" id="ARBA00009995"/>
    </source>
</evidence>